<reference evidence="3 4" key="2">
    <citation type="submission" date="2017-09" db="EMBL/GenBank/DDBJ databases">
        <title>Extensive intraspecific genome diversity in a model arbuscular mycorrhizal fungus.</title>
        <authorList>
            <person name="Chen E.C."/>
            <person name="Morin E."/>
            <person name="Beaudet D."/>
            <person name="Noel J."/>
            <person name="Ndikumana S."/>
            <person name="Charron P."/>
            <person name="St-Onge C."/>
            <person name="Giorgi J."/>
            <person name="Grigoriev I.V."/>
            <person name="Roux C."/>
            <person name="Martin F.M."/>
            <person name="Corradi N."/>
        </authorList>
    </citation>
    <scope>NUCLEOTIDE SEQUENCE [LARGE SCALE GENOMIC DNA]</scope>
    <source>
        <strain evidence="3 4">A5</strain>
    </source>
</reference>
<dbReference type="VEuPathDB" id="FungiDB:RhiirFUN_022391"/>
<feature type="domain" description="Reverse transcriptase" evidence="2">
    <location>
        <begin position="1"/>
        <end position="141"/>
    </location>
</feature>
<evidence type="ECO:0000256" key="1">
    <source>
        <dbReference type="SAM" id="MobiDB-lite"/>
    </source>
</evidence>
<dbReference type="VEuPathDB" id="FungiDB:RhiirFUN_011253"/>
<proteinExistence type="predicted"/>
<sequence length="715" mass="85860">MDISLNRFNKILVNNELTDSYHIEDGIDQGEVWSPILWRIFYDALLSRLNEIKEETGYILHEERIINRDNNEKEILDISINATAFMDDTTLISSNKRQLERMINICHEFFKINDIKANVSKYELIKINNKTEDLIIEGNKIEKVNDKNININYFDENEKTNRNQIITWSETNEINIFVEDRKKSFSKKYKRLGRHLIIIGNENDLNNSPNLIGCEGCHQNVSKKKGNGECLIYIENEISRKIEKRNEKDFIRPYETLNNILTKNNWLRNTINEEKKDTLYNKKIEMIDNTIKASEEFINIIKNSIFECKETNFGKDRFFLIIEVKKNKTKIDDKGKKKYYFNIIWKIRINNVINNNDELQIIAKHESIHNNEYKIILRSIILGLLIIAENSELTLGINDRVKNLIHDFNNKCSNRRKIDSEYYLELLFIENFLEVNEIDMIDANEVTNISLKEIRKVSREFLDFKIFDDTRIDDFELIDEALIINEFNVIWNNRIISGGYRAWRKKITNAIWKNEILNSEKLDDLFVYNYKKEFDWVTTLEFISNRTNFSNRQCGDKDTKERSYRIKNMLKELPSYTTLFKRNTNKIESSKCIRCRKYEEDWEHVWICENNEYSIDEIIQESPYKYEEEQRVIKDLWNFIYDEMKNRLWIPRCEEVKRLEEKDGIRKWELRLSKQSLDSSIERNVDIENNKNEKTNDKSDKKEKNIIKKKIELEW</sequence>
<reference evidence="3 4" key="1">
    <citation type="submission" date="2016-04" db="EMBL/GenBank/DDBJ databases">
        <title>Genome analyses suggest a sexual origin of heterokaryosis in a supposedly ancient asexual fungus.</title>
        <authorList>
            <person name="Ropars J."/>
            <person name="Sedzielewska K."/>
            <person name="Noel J."/>
            <person name="Charron P."/>
            <person name="Farinelli L."/>
            <person name="Marton T."/>
            <person name="Kruger M."/>
            <person name="Pelin A."/>
            <person name="Brachmann A."/>
            <person name="Corradi N."/>
        </authorList>
    </citation>
    <scope>NUCLEOTIDE SEQUENCE [LARGE SCALE GENOMIC DNA]</scope>
    <source>
        <strain evidence="3 4">A5</strain>
    </source>
</reference>
<dbReference type="VEuPathDB" id="FungiDB:FUN_021028"/>
<name>A0A2N0NNZ5_9GLOM</name>
<dbReference type="VEuPathDB" id="FungiDB:FUN_015186"/>
<evidence type="ECO:0000313" key="3">
    <source>
        <dbReference type="EMBL" id="PKB96285.1"/>
    </source>
</evidence>
<dbReference type="InterPro" id="IPR000477">
    <property type="entry name" value="RT_dom"/>
</dbReference>
<organism evidence="3 4">
    <name type="scientific">Rhizophagus irregularis</name>
    <dbReference type="NCBI Taxonomy" id="588596"/>
    <lineage>
        <taxon>Eukaryota</taxon>
        <taxon>Fungi</taxon>
        <taxon>Fungi incertae sedis</taxon>
        <taxon>Mucoromycota</taxon>
        <taxon>Glomeromycotina</taxon>
        <taxon>Glomeromycetes</taxon>
        <taxon>Glomerales</taxon>
        <taxon>Glomeraceae</taxon>
        <taxon>Rhizophagus</taxon>
    </lineage>
</organism>
<dbReference type="Pfam" id="PF00078">
    <property type="entry name" value="RVT_1"/>
    <property type="match status" value="1"/>
</dbReference>
<protein>
    <recommendedName>
        <fullName evidence="2">Reverse transcriptase domain-containing protein</fullName>
    </recommendedName>
</protein>
<evidence type="ECO:0000313" key="4">
    <source>
        <dbReference type="Proteomes" id="UP000232722"/>
    </source>
</evidence>
<dbReference type="AlphaFoldDB" id="A0A2N0NNZ5"/>
<dbReference type="VEuPathDB" id="FungiDB:RhiirA1_477232"/>
<dbReference type="PROSITE" id="PS50878">
    <property type="entry name" value="RT_POL"/>
    <property type="match status" value="1"/>
</dbReference>
<gene>
    <name evidence="3" type="ORF">RhiirA5_435086</name>
</gene>
<comment type="caution">
    <text evidence="3">The sequence shown here is derived from an EMBL/GenBank/DDBJ whole genome shotgun (WGS) entry which is preliminary data.</text>
</comment>
<dbReference type="EMBL" id="LLXJ01003996">
    <property type="protein sequence ID" value="PKB96285.1"/>
    <property type="molecule type" value="Genomic_DNA"/>
</dbReference>
<accession>A0A2N0NNZ5</accession>
<dbReference type="Proteomes" id="UP000232722">
    <property type="component" value="Unassembled WGS sequence"/>
</dbReference>
<evidence type="ECO:0000259" key="2">
    <source>
        <dbReference type="PROSITE" id="PS50878"/>
    </source>
</evidence>
<feature type="region of interest" description="Disordered" evidence="1">
    <location>
        <begin position="683"/>
        <end position="702"/>
    </location>
</feature>
<dbReference type="VEuPathDB" id="FungiDB:FUN_000118"/>